<proteinExistence type="predicted"/>
<dbReference type="EMBL" id="CADCWG010000326">
    <property type="protein sequence ID" value="CAA9579674.1"/>
    <property type="molecule type" value="Genomic_DNA"/>
</dbReference>
<name>A0A6J4VJE0_9BACT</name>
<evidence type="ECO:0000313" key="2">
    <source>
        <dbReference type="EMBL" id="CAA9579674.1"/>
    </source>
</evidence>
<feature type="compositionally biased region" description="Low complexity" evidence="1">
    <location>
        <begin position="1"/>
        <end position="11"/>
    </location>
</feature>
<gene>
    <name evidence="2" type="ORF">AVDCRST_MAG49-4645</name>
</gene>
<sequence>GDSGGARCPVAPGGGVGRRGVRLGDRVRGAELLLGARRDGRARHDRRPGRGDPPRWEPGIRLRHRCPQGAGGPARPGGRSALGPGGAPPADARRRLGRGGDPDQLRPGQPSRPRPDGRRPPADAGGPGSRSRPLAPAPVGSDLRAGWDALLSDGAGRPATPVRRSLPPSAHPV</sequence>
<protein>
    <submittedName>
        <fullName evidence="2">Uncharacterized protein</fullName>
    </submittedName>
</protein>
<feature type="non-terminal residue" evidence="2">
    <location>
        <position position="173"/>
    </location>
</feature>
<feature type="non-terminal residue" evidence="2">
    <location>
        <position position="1"/>
    </location>
</feature>
<accession>A0A6J4VJE0</accession>
<feature type="region of interest" description="Disordered" evidence="1">
    <location>
        <begin position="1"/>
        <end position="22"/>
    </location>
</feature>
<feature type="region of interest" description="Disordered" evidence="1">
    <location>
        <begin position="35"/>
        <end position="173"/>
    </location>
</feature>
<feature type="compositionally biased region" description="Basic and acidic residues" evidence="1">
    <location>
        <begin position="91"/>
        <end position="104"/>
    </location>
</feature>
<feature type="compositionally biased region" description="Basic and acidic residues" evidence="1">
    <location>
        <begin position="48"/>
        <end position="60"/>
    </location>
</feature>
<dbReference type="AlphaFoldDB" id="A0A6J4VJE0"/>
<organism evidence="2">
    <name type="scientific">uncultured Thermomicrobiales bacterium</name>
    <dbReference type="NCBI Taxonomy" id="1645740"/>
    <lineage>
        <taxon>Bacteria</taxon>
        <taxon>Pseudomonadati</taxon>
        <taxon>Thermomicrobiota</taxon>
        <taxon>Thermomicrobia</taxon>
        <taxon>Thermomicrobiales</taxon>
        <taxon>environmental samples</taxon>
    </lineage>
</organism>
<reference evidence="2" key="1">
    <citation type="submission" date="2020-02" db="EMBL/GenBank/DDBJ databases">
        <authorList>
            <person name="Meier V. D."/>
        </authorList>
    </citation>
    <scope>NUCLEOTIDE SEQUENCE</scope>
    <source>
        <strain evidence="2">AVDCRST_MAG49</strain>
    </source>
</reference>
<evidence type="ECO:0000256" key="1">
    <source>
        <dbReference type="SAM" id="MobiDB-lite"/>
    </source>
</evidence>